<comment type="pathway">
    <text evidence="3">Purine metabolism; AMP biosynthesis via de novo pathway; AMP from IMP: step 2/2.</text>
</comment>
<dbReference type="UniPathway" id="UPA00074">
    <property type="reaction ID" value="UER00132"/>
</dbReference>
<dbReference type="GO" id="GO:0005829">
    <property type="term" value="C:cytosol"/>
    <property type="evidence" value="ECO:0007669"/>
    <property type="project" value="TreeGrafter"/>
</dbReference>
<evidence type="ECO:0000259" key="4">
    <source>
        <dbReference type="SMART" id="SM00998"/>
    </source>
</evidence>
<sequence length="467" mass="52530">MKTFDFKTYLSPLTWRYGSEKMRYIFSEENKYKLWRKIWVALAESEHKHGLVSKEELDDLKENENNLDINRILEIEQDTKHDVVAAIAEFAEKASKGGGKIHLGATSMDIVDNADMMRIQEAITIIENKLLNLLQIFAAQIEDNIDFTCLGYTHLQPAEPTTVGYRLSLYAQDLQTDYEILQFVKKTIKAKGFKGAVGTGASYLALLGGGRMDSSEVGEFEKEIMKSLCIDSVLISGQVYPRKFDYLVMVILASIASSIAKFAADLRILQTPAIGEWSEPFGKKQVGSSAMPFKKNPLNSEKICSLARYINSLPSVALENASLSHLERTLDDSANKRIFIPEGFLAVDEILETAIKIVQGLVINKERIKFNLKQYGPFAATESIIIEAVKAGANRQEIHELLRTISLQAWEQIQKGVQNPMDKLLTTNDILLKYLKIEKIKKLLDISNHIGDAPERAKKLVDKIKLL</sequence>
<dbReference type="GO" id="GO:0070626">
    <property type="term" value="F:(S)-2-(5-amino-1-(5-phospho-D-ribosyl)imidazole-4-carboxamido) succinate lyase (fumarate-forming) activity"/>
    <property type="evidence" value="ECO:0007669"/>
    <property type="project" value="TreeGrafter"/>
</dbReference>
<feature type="domain" description="Adenylosuccinate lyase C-terminal" evidence="4">
    <location>
        <begin position="376"/>
        <end position="461"/>
    </location>
</feature>
<dbReference type="PRINTS" id="PR00149">
    <property type="entry name" value="FUMRATELYASE"/>
</dbReference>
<dbReference type="UniPathway" id="UPA00075">
    <property type="reaction ID" value="UER00336"/>
</dbReference>
<dbReference type="SUPFAM" id="SSF48557">
    <property type="entry name" value="L-aspartase-like"/>
    <property type="match status" value="1"/>
</dbReference>
<comment type="catalytic activity">
    <reaction evidence="3">
        <text>(2S)-2-[5-amino-1-(5-phospho-beta-D-ribosyl)imidazole-4-carboxamido]succinate = 5-amino-1-(5-phospho-beta-D-ribosyl)imidazole-4-carboxamide + fumarate</text>
        <dbReference type="Rhea" id="RHEA:23920"/>
        <dbReference type="ChEBI" id="CHEBI:29806"/>
        <dbReference type="ChEBI" id="CHEBI:58443"/>
        <dbReference type="ChEBI" id="CHEBI:58475"/>
        <dbReference type="EC" id="4.3.2.2"/>
    </reaction>
</comment>
<dbReference type="Pfam" id="PF00206">
    <property type="entry name" value="Lyase_1"/>
    <property type="match status" value="1"/>
</dbReference>
<dbReference type="SMART" id="SM00998">
    <property type="entry name" value="ADSL_C"/>
    <property type="match status" value="1"/>
</dbReference>
<evidence type="ECO:0000256" key="3">
    <source>
        <dbReference type="RuleBase" id="RU361172"/>
    </source>
</evidence>
<dbReference type="PANTHER" id="PTHR43172:SF1">
    <property type="entry name" value="ADENYLOSUCCINATE LYASE"/>
    <property type="match status" value="1"/>
</dbReference>
<evidence type="ECO:0000256" key="2">
    <source>
        <dbReference type="NCBIfam" id="TIGR00928"/>
    </source>
</evidence>
<name>A0A1F7JHM3_9BACT</name>
<evidence type="ECO:0000313" key="5">
    <source>
        <dbReference type="EMBL" id="OGK55114.1"/>
    </source>
</evidence>
<accession>A0A1F7JHM3</accession>
<dbReference type="GO" id="GO:0004018">
    <property type="term" value="F:N6-(1,2-dicarboxyethyl)AMP AMP-lyase (fumarate-forming) activity"/>
    <property type="evidence" value="ECO:0007669"/>
    <property type="project" value="UniProtKB-UniRule"/>
</dbReference>
<dbReference type="EC" id="4.3.2.2" evidence="2 3"/>
<dbReference type="PRINTS" id="PR00145">
    <property type="entry name" value="ARGSUCLYASE"/>
</dbReference>
<dbReference type="InterPro" id="IPR019468">
    <property type="entry name" value="AdenyloSucc_lyase_C"/>
</dbReference>
<dbReference type="EMBL" id="MGAV01000011">
    <property type="protein sequence ID" value="OGK55114.1"/>
    <property type="molecule type" value="Genomic_DNA"/>
</dbReference>
<comment type="similarity">
    <text evidence="3">Belongs to the lyase 1 family. Adenylosuccinate lyase subfamily.</text>
</comment>
<keyword evidence="3" id="KW-0658">Purine biosynthesis</keyword>
<organism evidence="5 6">
    <name type="scientific">Candidatus Roizmanbacteria bacterium RIFCSPLOWO2_02_FULL_36_11</name>
    <dbReference type="NCBI Taxonomy" id="1802071"/>
    <lineage>
        <taxon>Bacteria</taxon>
        <taxon>Candidatus Roizmaniibacteriota</taxon>
    </lineage>
</organism>
<dbReference type="Gene3D" id="1.20.200.10">
    <property type="entry name" value="Fumarase/aspartase (Central domain)"/>
    <property type="match status" value="1"/>
</dbReference>
<protein>
    <recommendedName>
        <fullName evidence="2 3">Adenylosuccinate lyase</fullName>
        <shortName evidence="3">ASL</shortName>
        <ecNumber evidence="2 3">4.3.2.2</ecNumber>
    </recommendedName>
    <alternativeName>
        <fullName evidence="3">Adenylosuccinase</fullName>
    </alternativeName>
</protein>
<keyword evidence="1 3" id="KW-0456">Lyase</keyword>
<dbReference type="AlphaFoldDB" id="A0A1F7JHM3"/>
<dbReference type="InterPro" id="IPR000362">
    <property type="entry name" value="Fumarate_lyase_fam"/>
</dbReference>
<dbReference type="Gene3D" id="1.10.275.60">
    <property type="match status" value="1"/>
</dbReference>
<dbReference type="PANTHER" id="PTHR43172">
    <property type="entry name" value="ADENYLOSUCCINATE LYASE"/>
    <property type="match status" value="1"/>
</dbReference>
<dbReference type="GO" id="GO:0044208">
    <property type="term" value="P:'de novo' AMP biosynthetic process"/>
    <property type="evidence" value="ECO:0007669"/>
    <property type="project" value="UniProtKB-UniPathway"/>
</dbReference>
<proteinExistence type="inferred from homology"/>
<dbReference type="InterPro" id="IPR004769">
    <property type="entry name" value="Pur_lyase"/>
</dbReference>
<dbReference type="Gene3D" id="1.10.40.30">
    <property type="entry name" value="Fumarase/aspartase (C-terminal domain)"/>
    <property type="match status" value="1"/>
</dbReference>
<gene>
    <name evidence="5" type="ORF">A3H78_03975</name>
</gene>
<evidence type="ECO:0000313" key="6">
    <source>
        <dbReference type="Proteomes" id="UP000177418"/>
    </source>
</evidence>
<comment type="caution">
    <text evidence="5">The sequence shown here is derived from an EMBL/GenBank/DDBJ whole genome shotgun (WGS) entry which is preliminary data.</text>
</comment>
<evidence type="ECO:0000256" key="1">
    <source>
        <dbReference type="ARBA" id="ARBA00023239"/>
    </source>
</evidence>
<dbReference type="NCBIfam" id="TIGR00928">
    <property type="entry name" value="purB"/>
    <property type="match status" value="1"/>
</dbReference>
<comment type="catalytic activity">
    <reaction evidence="3">
        <text>N(6)-(1,2-dicarboxyethyl)-AMP = fumarate + AMP</text>
        <dbReference type="Rhea" id="RHEA:16853"/>
        <dbReference type="ChEBI" id="CHEBI:29806"/>
        <dbReference type="ChEBI" id="CHEBI:57567"/>
        <dbReference type="ChEBI" id="CHEBI:456215"/>
        <dbReference type="EC" id="4.3.2.2"/>
    </reaction>
</comment>
<dbReference type="InterPro" id="IPR008948">
    <property type="entry name" value="L-Aspartase-like"/>
</dbReference>
<dbReference type="PROSITE" id="PS00163">
    <property type="entry name" value="FUMARATE_LYASES"/>
    <property type="match status" value="1"/>
</dbReference>
<reference evidence="5 6" key="1">
    <citation type="journal article" date="2016" name="Nat. Commun.">
        <title>Thousands of microbial genomes shed light on interconnected biogeochemical processes in an aquifer system.</title>
        <authorList>
            <person name="Anantharaman K."/>
            <person name="Brown C.T."/>
            <person name="Hug L.A."/>
            <person name="Sharon I."/>
            <person name="Castelle C.J."/>
            <person name="Probst A.J."/>
            <person name="Thomas B.C."/>
            <person name="Singh A."/>
            <person name="Wilkins M.J."/>
            <person name="Karaoz U."/>
            <person name="Brodie E.L."/>
            <person name="Williams K.H."/>
            <person name="Hubbard S.S."/>
            <person name="Banfield J.F."/>
        </authorList>
    </citation>
    <scope>NUCLEOTIDE SEQUENCE [LARGE SCALE GENOMIC DNA]</scope>
</reference>
<dbReference type="Proteomes" id="UP000177418">
    <property type="component" value="Unassembled WGS sequence"/>
</dbReference>
<dbReference type="InterPro" id="IPR020557">
    <property type="entry name" value="Fumarate_lyase_CS"/>
</dbReference>
<dbReference type="Pfam" id="PF10397">
    <property type="entry name" value="ADSL_C"/>
    <property type="match status" value="1"/>
</dbReference>
<dbReference type="GO" id="GO:0006189">
    <property type="term" value="P:'de novo' IMP biosynthetic process"/>
    <property type="evidence" value="ECO:0007669"/>
    <property type="project" value="UniProtKB-UniPathway"/>
</dbReference>
<comment type="pathway">
    <text evidence="3">Purine metabolism; IMP biosynthesis via de novo pathway; 5-amino-1-(5-phospho-D-ribosyl)imidazole-4-carboxamide from 5-amino-1-(5-phospho-D-ribosyl)imidazole-4-carboxylate: step 2/2.</text>
</comment>
<dbReference type="InterPro" id="IPR022761">
    <property type="entry name" value="Fumarate_lyase_N"/>
</dbReference>